<dbReference type="AlphaFoldDB" id="A0A1W0D5M2"/>
<accession>A0A1W0D5M2</accession>
<keyword evidence="2" id="KW-0969">Cilium</keyword>
<evidence type="ECO:0000256" key="1">
    <source>
        <dbReference type="SAM" id="MobiDB-lite"/>
    </source>
</evidence>
<feature type="compositionally biased region" description="Polar residues" evidence="1">
    <location>
        <begin position="1"/>
        <end position="10"/>
    </location>
</feature>
<feature type="region of interest" description="Disordered" evidence="1">
    <location>
        <begin position="1"/>
        <end position="70"/>
    </location>
</feature>
<evidence type="ECO:0000313" key="3">
    <source>
        <dbReference type="Proteomes" id="UP000192721"/>
    </source>
</evidence>
<proteinExistence type="predicted"/>
<feature type="compositionally biased region" description="Low complexity" evidence="1">
    <location>
        <begin position="44"/>
        <end position="62"/>
    </location>
</feature>
<dbReference type="InterPro" id="IPR005186">
    <property type="entry name" value="FlaG"/>
</dbReference>
<dbReference type="PANTHER" id="PTHR37166">
    <property type="entry name" value="PROTEIN FLAG"/>
    <property type="match status" value="1"/>
</dbReference>
<protein>
    <submittedName>
        <fullName evidence="2">Flagellar biosynthesis protein FlaG</fullName>
    </submittedName>
</protein>
<evidence type="ECO:0000313" key="2">
    <source>
        <dbReference type="EMBL" id="OQS42716.1"/>
    </source>
</evidence>
<dbReference type="Gene3D" id="3.30.160.170">
    <property type="entry name" value="FlaG-like"/>
    <property type="match status" value="1"/>
</dbReference>
<organism evidence="2 3">
    <name type="scientific">Chromobacterium haemolyticum</name>
    <dbReference type="NCBI Taxonomy" id="394935"/>
    <lineage>
        <taxon>Bacteria</taxon>
        <taxon>Pseudomonadati</taxon>
        <taxon>Pseudomonadota</taxon>
        <taxon>Betaproteobacteria</taxon>
        <taxon>Neisseriales</taxon>
        <taxon>Chromobacteriaceae</taxon>
        <taxon>Chromobacterium</taxon>
    </lineage>
</organism>
<reference evidence="2 3" key="1">
    <citation type="submission" date="2017-02" db="EMBL/GenBank/DDBJ databases">
        <title>Chromobacterium haemolyticum H5244.</title>
        <authorList>
            <person name="Gulvik C.A."/>
        </authorList>
    </citation>
    <scope>NUCLEOTIDE SEQUENCE [LARGE SCALE GENOMIC DNA]</scope>
    <source>
        <strain evidence="2 3">H5244</strain>
    </source>
</reference>
<dbReference type="Proteomes" id="UP000192721">
    <property type="component" value="Unassembled WGS sequence"/>
</dbReference>
<sequence>MQIPSLQSLPIANAGASAPRQQTVELAQSGQGADKAASALPDNAQAVAAAGQAQQQQAQNTAAKEKPSVTEQLQSSLKQLNSVASLYNNQLEFSVDKDTDLQVVKVVDKETQKVIRQIPSEDAIRIAKAIGDFKGMLLKDKA</sequence>
<name>A0A1W0D5M2_9NEIS</name>
<keyword evidence="2" id="KW-0282">Flagellum</keyword>
<dbReference type="Pfam" id="PF03646">
    <property type="entry name" value="FlaG"/>
    <property type="match status" value="1"/>
</dbReference>
<keyword evidence="2" id="KW-0966">Cell projection</keyword>
<dbReference type="RefSeq" id="WP_043642102.1">
    <property type="nucleotide sequence ID" value="NZ_CP109905.1"/>
</dbReference>
<comment type="caution">
    <text evidence="2">The sequence shown here is derived from an EMBL/GenBank/DDBJ whole genome shotgun (WGS) entry which is preliminary data.</text>
</comment>
<feature type="compositionally biased region" description="Polar residues" evidence="1">
    <location>
        <begin position="19"/>
        <end position="31"/>
    </location>
</feature>
<dbReference type="InterPro" id="IPR035924">
    <property type="entry name" value="FlaG-like_sf"/>
</dbReference>
<dbReference type="STRING" id="394935.GCA_000758475_01712"/>
<dbReference type="SUPFAM" id="SSF160214">
    <property type="entry name" value="FlaG-like"/>
    <property type="match status" value="1"/>
</dbReference>
<dbReference type="PANTHER" id="PTHR37166:SF1">
    <property type="entry name" value="PROTEIN FLAG"/>
    <property type="match status" value="1"/>
</dbReference>
<dbReference type="EMBL" id="MUKV01000004">
    <property type="protein sequence ID" value="OQS42716.1"/>
    <property type="molecule type" value="Genomic_DNA"/>
</dbReference>
<gene>
    <name evidence="2" type="ORF">B0T45_04940</name>
</gene>